<evidence type="ECO:0000256" key="4">
    <source>
        <dbReference type="PROSITE-ProRule" id="PRU00027"/>
    </source>
</evidence>
<dbReference type="Proteomes" id="UP000289738">
    <property type="component" value="Chromosome B05"/>
</dbReference>
<evidence type="ECO:0000313" key="8">
    <source>
        <dbReference type="Proteomes" id="UP000289738"/>
    </source>
</evidence>
<evidence type="ECO:0000256" key="2">
    <source>
        <dbReference type="ARBA" id="ARBA00022771"/>
    </source>
</evidence>
<dbReference type="EMBL" id="SDMP01000015">
    <property type="protein sequence ID" value="RYR06892.1"/>
    <property type="molecule type" value="Genomic_DNA"/>
</dbReference>
<evidence type="ECO:0000256" key="3">
    <source>
        <dbReference type="ARBA" id="ARBA00022833"/>
    </source>
</evidence>
<evidence type="ECO:0000256" key="5">
    <source>
        <dbReference type="SAM" id="MobiDB-lite"/>
    </source>
</evidence>
<evidence type="ECO:0000313" key="7">
    <source>
        <dbReference type="EMBL" id="RYR06892.1"/>
    </source>
</evidence>
<reference evidence="7 8" key="1">
    <citation type="submission" date="2019-01" db="EMBL/GenBank/DDBJ databases">
        <title>Sequencing of cultivated peanut Arachis hypogaea provides insights into genome evolution and oil improvement.</title>
        <authorList>
            <person name="Chen X."/>
        </authorList>
    </citation>
    <scope>NUCLEOTIDE SEQUENCE [LARGE SCALE GENOMIC DNA]</scope>
    <source>
        <strain evidence="8">cv. Fuhuasheng</strain>
        <tissue evidence="7">Leaves</tissue>
    </source>
</reference>
<evidence type="ECO:0000256" key="1">
    <source>
        <dbReference type="ARBA" id="ARBA00022723"/>
    </source>
</evidence>
<dbReference type="GO" id="GO:0008270">
    <property type="term" value="F:zinc ion binding"/>
    <property type="evidence" value="ECO:0007669"/>
    <property type="project" value="UniProtKB-KW"/>
</dbReference>
<dbReference type="Pfam" id="PF02892">
    <property type="entry name" value="zf-BED"/>
    <property type="match status" value="1"/>
</dbReference>
<keyword evidence="3" id="KW-0862">Zinc</keyword>
<protein>
    <recommendedName>
        <fullName evidence="6">BED-type domain-containing protein</fullName>
    </recommendedName>
</protein>
<gene>
    <name evidence="7" type="ORF">Ahy_B05g074207</name>
</gene>
<dbReference type="PANTHER" id="PTHR46951">
    <property type="entry name" value="BED-TYPE DOMAIN-CONTAINING PROTEIN"/>
    <property type="match status" value="1"/>
</dbReference>
<dbReference type="PROSITE" id="PS50808">
    <property type="entry name" value="ZF_BED"/>
    <property type="match status" value="1"/>
</dbReference>
<dbReference type="PANTHER" id="PTHR46951:SF2">
    <property type="entry name" value="BED-TYPE DOMAIN-CONTAINING PROTEIN"/>
    <property type="match status" value="1"/>
</dbReference>
<name>A0A444YY74_ARAHY</name>
<feature type="domain" description="BED-type" evidence="6">
    <location>
        <begin position="54"/>
        <end position="106"/>
    </location>
</feature>
<feature type="region of interest" description="Disordered" evidence="5">
    <location>
        <begin position="18"/>
        <end position="42"/>
    </location>
</feature>
<evidence type="ECO:0000259" key="6">
    <source>
        <dbReference type="PROSITE" id="PS50808"/>
    </source>
</evidence>
<dbReference type="AlphaFoldDB" id="A0A444YY74"/>
<keyword evidence="8" id="KW-1185">Reference proteome</keyword>
<keyword evidence="2 4" id="KW-0863">Zinc-finger</keyword>
<keyword evidence="1" id="KW-0479">Metal-binding</keyword>
<organism evidence="7 8">
    <name type="scientific">Arachis hypogaea</name>
    <name type="common">Peanut</name>
    <dbReference type="NCBI Taxonomy" id="3818"/>
    <lineage>
        <taxon>Eukaryota</taxon>
        <taxon>Viridiplantae</taxon>
        <taxon>Streptophyta</taxon>
        <taxon>Embryophyta</taxon>
        <taxon>Tracheophyta</taxon>
        <taxon>Spermatophyta</taxon>
        <taxon>Magnoliopsida</taxon>
        <taxon>eudicotyledons</taxon>
        <taxon>Gunneridae</taxon>
        <taxon>Pentapetalae</taxon>
        <taxon>rosids</taxon>
        <taxon>fabids</taxon>
        <taxon>Fabales</taxon>
        <taxon>Fabaceae</taxon>
        <taxon>Papilionoideae</taxon>
        <taxon>50 kb inversion clade</taxon>
        <taxon>dalbergioids sensu lato</taxon>
        <taxon>Dalbergieae</taxon>
        <taxon>Pterocarpus clade</taxon>
        <taxon>Arachis</taxon>
    </lineage>
</organism>
<feature type="compositionally biased region" description="Low complexity" evidence="5">
    <location>
        <begin position="18"/>
        <end position="39"/>
    </location>
</feature>
<proteinExistence type="predicted"/>
<comment type="caution">
    <text evidence="7">The sequence shown here is derived from an EMBL/GenBank/DDBJ whole genome shotgun (WGS) entry which is preliminary data.</text>
</comment>
<accession>A0A444YY74</accession>
<dbReference type="GO" id="GO:0003677">
    <property type="term" value="F:DNA binding"/>
    <property type="evidence" value="ECO:0007669"/>
    <property type="project" value="InterPro"/>
</dbReference>
<sequence length="188" mass="20613">MIANALLLSFTGSSEMAANQANTSENSTNNSTSQSGSTTRITSKKKVIKDALGSRTDIGWEHGIYVGEDEKKIQCKYCHKIFSGGVYRLKHYLAGAQKNVGAYTAVTDEVKKQIWDVVSGLQVNLIKKINMGGASPTGATAKVVGAYKDPLAISYLDDDEFEEFFQRSPPPVLENEDYNAKDFMINEE</sequence>
<dbReference type="InterPro" id="IPR003656">
    <property type="entry name" value="Znf_BED"/>
</dbReference>